<dbReference type="CDD" id="cd17933">
    <property type="entry name" value="DEXSc_RecD-like"/>
    <property type="match status" value="1"/>
</dbReference>
<accession>A0ABW3J2Y8</accession>
<proteinExistence type="predicted"/>
<reference evidence="5" key="1">
    <citation type="journal article" date="2019" name="Int. J. Syst. Evol. Microbiol.">
        <title>The Global Catalogue of Microorganisms (GCM) 10K type strain sequencing project: providing services to taxonomists for standard genome sequencing and annotation.</title>
        <authorList>
            <consortium name="The Broad Institute Genomics Platform"/>
            <consortium name="The Broad Institute Genome Sequencing Center for Infectious Disease"/>
            <person name="Wu L."/>
            <person name="Ma J."/>
        </authorList>
    </citation>
    <scope>NUCLEOTIDE SEQUENCE [LARGE SCALE GENOMIC DNA]</scope>
    <source>
        <strain evidence="5">CECT 7649</strain>
    </source>
</reference>
<dbReference type="InterPro" id="IPR050534">
    <property type="entry name" value="Coronavir_polyprotein_1ab"/>
</dbReference>
<organism evidence="4 5">
    <name type="scientific">Flavobacterium myungsuense</name>
    <dbReference type="NCBI Taxonomy" id="651823"/>
    <lineage>
        <taxon>Bacteria</taxon>
        <taxon>Pseudomonadati</taxon>
        <taxon>Bacteroidota</taxon>
        <taxon>Flavobacteriia</taxon>
        <taxon>Flavobacteriales</taxon>
        <taxon>Flavobacteriaceae</taxon>
        <taxon>Flavobacterium</taxon>
    </lineage>
</organism>
<evidence type="ECO:0000259" key="3">
    <source>
        <dbReference type="Pfam" id="PF13538"/>
    </source>
</evidence>
<protein>
    <submittedName>
        <fullName evidence="4">ATP-dependent RecD-like DNA helicase</fullName>
    </submittedName>
</protein>
<evidence type="ECO:0000313" key="4">
    <source>
        <dbReference type="EMBL" id="MFD0984508.1"/>
    </source>
</evidence>
<dbReference type="EMBL" id="JBHTIZ010000023">
    <property type="protein sequence ID" value="MFD0984508.1"/>
    <property type="molecule type" value="Genomic_DNA"/>
</dbReference>
<keyword evidence="1" id="KW-0547">Nucleotide-binding</keyword>
<dbReference type="InterPro" id="IPR027417">
    <property type="entry name" value="P-loop_NTPase"/>
</dbReference>
<dbReference type="CDD" id="cd18809">
    <property type="entry name" value="SF1_C_RecD"/>
    <property type="match status" value="1"/>
</dbReference>
<dbReference type="Proteomes" id="UP001597051">
    <property type="component" value="Unassembled WGS sequence"/>
</dbReference>
<dbReference type="Pfam" id="PF13604">
    <property type="entry name" value="AAA_30"/>
    <property type="match status" value="1"/>
</dbReference>
<dbReference type="InterPro" id="IPR027785">
    <property type="entry name" value="UvrD-like_helicase_C"/>
</dbReference>
<dbReference type="RefSeq" id="WP_379756227.1">
    <property type="nucleotide sequence ID" value="NZ_JBHSYB010000024.1"/>
</dbReference>
<comment type="caution">
    <text evidence="4">The sequence shown here is derived from an EMBL/GenBank/DDBJ whole genome shotgun (WGS) entry which is preliminary data.</text>
</comment>
<dbReference type="Gene3D" id="3.40.50.300">
    <property type="entry name" value="P-loop containing nucleotide triphosphate hydrolases"/>
    <property type="match status" value="2"/>
</dbReference>
<name>A0ABW3J2Y8_9FLAO</name>
<evidence type="ECO:0000256" key="2">
    <source>
        <dbReference type="ARBA" id="ARBA00022840"/>
    </source>
</evidence>
<evidence type="ECO:0000256" key="1">
    <source>
        <dbReference type="ARBA" id="ARBA00022741"/>
    </source>
</evidence>
<evidence type="ECO:0000313" key="5">
    <source>
        <dbReference type="Proteomes" id="UP001597051"/>
    </source>
</evidence>
<keyword evidence="2" id="KW-0067">ATP-binding</keyword>
<dbReference type="SUPFAM" id="SSF52540">
    <property type="entry name" value="P-loop containing nucleoside triphosphate hydrolases"/>
    <property type="match status" value="1"/>
</dbReference>
<feature type="domain" description="UvrD-like helicase C-terminal" evidence="3">
    <location>
        <begin position="416"/>
        <end position="465"/>
    </location>
</feature>
<dbReference type="PANTHER" id="PTHR43788:SF6">
    <property type="entry name" value="DNA HELICASE B"/>
    <property type="match status" value="1"/>
</dbReference>
<keyword evidence="5" id="KW-1185">Reference proteome</keyword>
<dbReference type="Pfam" id="PF13538">
    <property type="entry name" value="UvrD_C_2"/>
    <property type="match status" value="1"/>
</dbReference>
<sequence>MSSSHFYSILTRNFPFQPTYKQDIFFQQIAEFITNTDNNVIFVLKGYAGTGKTTVISTIVNNLAEINKKYVLLAPTGRAAKVIANYSHKPAFTIHKKIYFPKKNSGGGVSFTLQQNKHKNTFFIVDEASMISDTNSESKLYENGSLLDDLISYIYSGTNCKIILLGDTAQLPPVNLDISPALNIDTLGMNYDKEVKHIELDEVMRQEENSGILFNATELRELLKEHFVDAFQFDLKGFKDIVRLTDGYDIQDAINSAYNKYSIEDTAFIVRSNKRANQYNQQIRTKILDKESELSTGDYLMVVKNNYFWLKDSDEAGFIANGDIVEVLEIFNFKELYGFKFANVKIRMVDYSNQKPFETVLLLDTITSESPSLTFEESNRLYEEVMKDYENESTKYKKFQKVKENEYFNGLQVKFSYAITCHKSQGGQWNTVFIEQPYLPDGINRDYIRWLYTAITRAKDKLYLIGFKDENFVEK</sequence>
<dbReference type="PANTHER" id="PTHR43788">
    <property type="entry name" value="DNA2/NAM7 HELICASE FAMILY MEMBER"/>
    <property type="match status" value="1"/>
</dbReference>
<gene>
    <name evidence="4" type="ORF">ACFQ0S_08490</name>
</gene>